<gene>
    <name evidence="1" type="ORF">MTBBW1_850007</name>
</gene>
<proteinExistence type="predicted"/>
<dbReference type="AlphaFoldDB" id="A0A1W1HKM1"/>
<dbReference type="STRING" id="1246637.MTBBW1_850007"/>
<reference evidence="1 2" key="1">
    <citation type="submission" date="2017-03" db="EMBL/GenBank/DDBJ databases">
        <authorList>
            <person name="Afonso C.L."/>
            <person name="Miller P.J."/>
            <person name="Scott M.A."/>
            <person name="Spackman E."/>
            <person name="Goraichik I."/>
            <person name="Dimitrov K.M."/>
            <person name="Suarez D.L."/>
            <person name="Swayne D.E."/>
        </authorList>
    </citation>
    <scope>NUCLEOTIDE SEQUENCE [LARGE SCALE GENOMIC DNA]</scope>
    <source>
        <strain evidence="1">PRJEB14757</strain>
    </source>
</reference>
<evidence type="ECO:0000313" key="1">
    <source>
        <dbReference type="EMBL" id="SLM33019.1"/>
    </source>
</evidence>
<dbReference type="Proteomes" id="UP000191931">
    <property type="component" value="Unassembled WGS sequence"/>
</dbReference>
<dbReference type="EMBL" id="FWEV01000331">
    <property type="protein sequence ID" value="SLM33019.1"/>
    <property type="molecule type" value="Genomic_DNA"/>
</dbReference>
<name>A0A1W1HKM1_9BACT</name>
<organism evidence="1 2">
    <name type="scientific">Desulfamplus magnetovallimortis</name>
    <dbReference type="NCBI Taxonomy" id="1246637"/>
    <lineage>
        <taxon>Bacteria</taxon>
        <taxon>Pseudomonadati</taxon>
        <taxon>Thermodesulfobacteriota</taxon>
        <taxon>Desulfobacteria</taxon>
        <taxon>Desulfobacterales</taxon>
        <taxon>Desulfobacteraceae</taxon>
        <taxon>Desulfamplus</taxon>
    </lineage>
</organism>
<keyword evidence="2" id="KW-1185">Reference proteome</keyword>
<sequence length="41" mass="4719">MHESLYISTLYGDFQIKTNRGATSLQLPLLEKPLELGIYHQ</sequence>
<accession>A0A1W1HKM1</accession>
<protein>
    <submittedName>
        <fullName evidence="1">Uncharacterized protein</fullName>
    </submittedName>
</protein>
<evidence type="ECO:0000313" key="2">
    <source>
        <dbReference type="Proteomes" id="UP000191931"/>
    </source>
</evidence>